<dbReference type="GO" id="GO:0051010">
    <property type="term" value="F:microtubule plus-end binding"/>
    <property type="evidence" value="ECO:0007669"/>
    <property type="project" value="TreeGrafter"/>
</dbReference>
<dbReference type="GO" id="GO:0035371">
    <property type="term" value="C:microtubule plus-end"/>
    <property type="evidence" value="ECO:0007669"/>
    <property type="project" value="TreeGrafter"/>
</dbReference>
<reference evidence="3" key="2">
    <citation type="submission" date="2025-08" db="UniProtKB">
        <authorList>
            <consortium name="Ensembl"/>
        </authorList>
    </citation>
    <scope>IDENTIFICATION</scope>
</reference>
<protein>
    <submittedName>
        <fullName evidence="3">CAP-Gly domain containing linker protein 3</fullName>
    </submittedName>
</protein>
<evidence type="ECO:0000256" key="1">
    <source>
        <dbReference type="SAM" id="MobiDB-lite"/>
    </source>
</evidence>
<dbReference type="SUPFAM" id="SSF48403">
    <property type="entry name" value="Ankyrin repeat"/>
    <property type="match status" value="1"/>
</dbReference>
<feature type="region of interest" description="Disordered" evidence="1">
    <location>
        <begin position="357"/>
        <end position="384"/>
    </location>
</feature>
<dbReference type="InterPro" id="IPR000938">
    <property type="entry name" value="CAP-Gly_domain"/>
</dbReference>
<dbReference type="GO" id="GO:0031122">
    <property type="term" value="P:cytoplasmic microtubule organization"/>
    <property type="evidence" value="ECO:0007669"/>
    <property type="project" value="TreeGrafter"/>
</dbReference>
<dbReference type="InterPro" id="IPR036859">
    <property type="entry name" value="CAP-Gly_dom_sf"/>
</dbReference>
<evidence type="ECO:0000313" key="3">
    <source>
        <dbReference type="Ensembl" id="ENSTNIP00000014109.1"/>
    </source>
</evidence>
<feature type="domain" description="CAP-Gly" evidence="2">
    <location>
        <begin position="435"/>
        <end position="477"/>
    </location>
</feature>
<dbReference type="Proteomes" id="UP000007303">
    <property type="component" value="Unassembled WGS sequence"/>
</dbReference>
<evidence type="ECO:0000259" key="2">
    <source>
        <dbReference type="PROSITE" id="PS50245"/>
    </source>
</evidence>
<dbReference type="Pfam" id="PF01302">
    <property type="entry name" value="CAP_GLY"/>
    <property type="match status" value="2"/>
</dbReference>
<organism evidence="3 4">
    <name type="scientific">Tetraodon nigroviridis</name>
    <name type="common">Spotted green pufferfish</name>
    <name type="synonym">Chelonodon nigroviridis</name>
    <dbReference type="NCBI Taxonomy" id="99883"/>
    <lineage>
        <taxon>Eukaryota</taxon>
        <taxon>Metazoa</taxon>
        <taxon>Chordata</taxon>
        <taxon>Craniata</taxon>
        <taxon>Vertebrata</taxon>
        <taxon>Euteleostomi</taxon>
        <taxon>Actinopterygii</taxon>
        <taxon>Neopterygii</taxon>
        <taxon>Teleostei</taxon>
        <taxon>Neoteleostei</taxon>
        <taxon>Acanthomorphata</taxon>
        <taxon>Eupercaria</taxon>
        <taxon>Tetraodontiformes</taxon>
        <taxon>Tetradontoidea</taxon>
        <taxon>Tetraodontidae</taxon>
        <taxon>Tetraodon</taxon>
    </lineage>
</organism>
<dbReference type="InterPro" id="IPR036770">
    <property type="entry name" value="Ankyrin_rpt-contain_sf"/>
</dbReference>
<dbReference type="GeneTree" id="ENSGT00940000159557"/>
<dbReference type="PANTHER" id="PTHR18916:SF77">
    <property type="entry name" value="CAP-GLY DOMAIN-CONTAINING LINKER PROTEIN 3"/>
    <property type="match status" value="1"/>
</dbReference>
<accession>H3D0S3</accession>
<dbReference type="InParanoid" id="H3D0S3"/>
<dbReference type="STRING" id="99883.ENSTNIP00000014109"/>
<reference evidence="4" key="1">
    <citation type="journal article" date="2004" name="Nature">
        <title>Genome duplication in the teleost fish Tetraodon nigroviridis reveals the early vertebrate proto-karyotype.</title>
        <authorList>
            <person name="Jaillon O."/>
            <person name="Aury J.-M."/>
            <person name="Brunet F."/>
            <person name="Petit J.-L."/>
            <person name="Stange-Thomann N."/>
            <person name="Mauceli E."/>
            <person name="Bouneau L."/>
            <person name="Fischer C."/>
            <person name="Ozouf-Costaz C."/>
            <person name="Bernot A."/>
            <person name="Nicaud S."/>
            <person name="Jaffe D."/>
            <person name="Fisher S."/>
            <person name="Lutfalla G."/>
            <person name="Dossat C."/>
            <person name="Segurens B."/>
            <person name="Dasilva C."/>
            <person name="Salanoubat M."/>
            <person name="Levy M."/>
            <person name="Boudet N."/>
            <person name="Castellano S."/>
            <person name="Anthouard V."/>
            <person name="Jubin C."/>
            <person name="Castelli V."/>
            <person name="Katinka M."/>
            <person name="Vacherie B."/>
            <person name="Biemont C."/>
            <person name="Skalli Z."/>
            <person name="Cattolico L."/>
            <person name="Poulain J."/>
            <person name="De Berardinis V."/>
            <person name="Cruaud C."/>
            <person name="Duprat S."/>
            <person name="Brottier P."/>
            <person name="Coutanceau J.-P."/>
            <person name="Gouzy J."/>
            <person name="Parra G."/>
            <person name="Lardier G."/>
            <person name="Chapple C."/>
            <person name="McKernan K.J."/>
            <person name="McEwan P."/>
            <person name="Bosak S."/>
            <person name="Kellis M."/>
            <person name="Volff J.-N."/>
            <person name="Guigo R."/>
            <person name="Zody M.C."/>
            <person name="Mesirov J."/>
            <person name="Lindblad-Toh K."/>
            <person name="Birren B."/>
            <person name="Nusbaum C."/>
            <person name="Kahn D."/>
            <person name="Robinson-Rechavi M."/>
            <person name="Laudet V."/>
            <person name="Schachter V."/>
            <person name="Quetier F."/>
            <person name="Saurin W."/>
            <person name="Scarpelli C."/>
            <person name="Wincker P."/>
            <person name="Lander E.S."/>
            <person name="Weissenbach J."/>
            <person name="Roest Crollius H."/>
        </authorList>
    </citation>
    <scope>NUCLEOTIDE SEQUENCE [LARGE SCALE GENOMIC DNA]</scope>
</reference>
<keyword evidence="4" id="KW-1185">Reference proteome</keyword>
<dbReference type="PANTHER" id="PTHR18916">
    <property type="entry name" value="DYNACTIN 1-RELATED MICROTUBULE-BINDING"/>
    <property type="match status" value="1"/>
</dbReference>
<proteinExistence type="predicted"/>
<dbReference type="Ensembl" id="ENSTNIT00000014305.1">
    <property type="protein sequence ID" value="ENSTNIP00000014109.1"/>
    <property type="gene ID" value="ENSTNIG00000011174.1"/>
</dbReference>
<dbReference type="PROSITE" id="PS00845">
    <property type="entry name" value="CAP_GLY_1"/>
    <property type="match status" value="1"/>
</dbReference>
<dbReference type="Gene3D" id="1.25.40.20">
    <property type="entry name" value="Ankyrin repeat-containing domain"/>
    <property type="match status" value="1"/>
</dbReference>
<dbReference type="SUPFAM" id="SSF74924">
    <property type="entry name" value="Cap-Gly domain"/>
    <property type="match status" value="2"/>
</dbReference>
<dbReference type="GO" id="GO:0005938">
    <property type="term" value="C:cell cortex"/>
    <property type="evidence" value="ECO:0007669"/>
    <property type="project" value="TreeGrafter"/>
</dbReference>
<dbReference type="OMA" id="RERPMIH"/>
<feature type="compositionally biased region" description="Gly residues" evidence="1">
    <location>
        <begin position="368"/>
        <end position="384"/>
    </location>
</feature>
<dbReference type="GO" id="GO:0005634">
    <property type="term" value="C:nucleus"/>
    <property type="evidence" value="ECO:0007669"/>
    <property type="project" value="TreeGrafter"/>
</dbReference>
<name>H3D0S3_TETNG</name>
<dbReference type="PROSITE" id="PS50245">
    <property type="entry name" value="CAP_GLY_2"/>
    <property type="match status" value="1"/>
</dbReference>
<dbReference type="SMART" id="SM01052">
    <property type="entry name" value="CAP_GLY"/>
    <property type="match status" value="2"/>
</dbReference>
<dbReference type="AlphaFoldDB" id="H3D0S3"/>
<sequence length="483" mass="52730">PVIHPAAQAPVPKDYGFTFFDPNDPACLEILMDPRTTVPELFAIVRQWVPQCCSTRTTSSATRCLKRGCHVNDRDGADRQLLHYSCKARRPAAVGDPAAALRLSSQLISLGADVSLRSRWTNMNLHYAAYFELIPELITAVLLKAAKTQSASTPPAGTSHYGTALHMRLRSNLCLLAHVKCLLEHGADPSVRNDQGLVPADVVPDPMDMSLDKAEAAMVAKQSLIDAVPLSCSLPICATLPNYLTTSPRNLMLSSLGLKLGDRVQLDEAKTGTLRFCRDHRVRQRPVGWAWKLDEPRGRRTTAASGGVRYFICPPKLGIFAPVSKISKVVDQTPPVCSVHPQDPVWTLASRLSCRRPRRRRRSARKVSGGGRPGQLESGRGGCSPAGIRRPGLCSLSPEEEDLELASLDPEGLNVEVGDQVLVAGQKHGTVRFFGKTDFAPGYWFGVELDQPTGKHDGSVFGVRYFSCLPKYGVFAPPSRVQR</sequence>
<dbReference type="FunCoup" id="H3D0S3">
    <property type="interactions" value="575"/>
</dbReference>
<evidence type="ECO:0000313" key="4">
    <source>
        <dbReference type="Proteomes" id="UP000007303"/>
    </source>
</evidence>
<dbReference type="HOGENOM" id="CLU_023687_2_1_1"/>
<reference evidence="3" key="3">
    <citation type="submission" date="2025-09" db="UniProtKB">
        <authorList>
            <consortium name="Ensembl"/>
        </authorList>
    </citation>
    <scope>IDENTIFICATION</scope>
</reference>
<dbReference type="Gene3D" id="2.30.30.190">
    <property type="entry name" value="CAP Gly-rich-like domain"/>
    <property type="match status" value="2"/>
</dbReference>